<accession>A0A510X3C4</accession>
<keyword evidence="3" id="KW-1185">Reference proteome</keyword>
<keyword evidence="1" id="KW-1133">Transmembrane helix</keyword>
<reference evidence="2 3" key="1">
    <citation type="submission" date="2019-07" db="EMBL/GenBank/DDBJ databases">
        <title>Whole genome shotgun sequence of Halomonas pacifica NBRC 102220.</title>
        <authorList>
            <person name="Hosoyama A."/>
            <person name="Uohara A."/>
            <person name="Ohji S."/>
            <person name="Ichikawa N."/>
        </authorList>
    </citation>
    <scope>NUCLEOTIDE SEQUENCE [LARGE SCALE GENOMIC DNA]</scope>
    <source>
        <strain evidence="2 3">NBRC 102220</strain>
    </source>
</reference>
<name>A0A510X3C4_9GAMM</name>
<proteinExistence type="predicted"/>
<keyword evidence="1" id="KW-0812">Transmembrane</keyword>
<feature type="transmembrane region" description="Helical" evidence="1">
    <location>
        <begin position="6"/>
        <end position="26"/>
    </location>
</feature>
<protein>
    <submittedName>
        <fullName evidence="2">Uncharacterized protein</fullName>
    </submittedName>
</protein>
<dbReference type="OrthoDB" id="5917490at2"/>
<dbReference type="EMBL" id="BJUK01000002">
    <property type="protein sequence ID" value="GEK45914.1"/>
    <property type="molecule type" value="Genomic_DNA"/>
</dbReference>
<dbReference type="RefSeq" id="WP_146800979.1">
    <property type="nucleotide sequence ID" value="NZ_BJUK01000002.1"/>
</dbReference>
<evidence type="ECO:0000313" key="2">
    <source>
        <dbReference type="EMBL" id="GEK45914.1"/>
    </source>
</evidence>
<organism evidence="2 3">
    <name type="scientific">Bisbaumannia pacifica</name>
    <dbReference type="NCBI Taxonomy" id="77098"/>
    <lineage>
        <taxon>Bacteria</taxon>
        <taxon>Pseudomonadati</taxon>
        <taxon>Pseudomonadota</taxon>
        <taxon>Gammaproteobacteria</taxon>
        <taxon>Oceanospirillales</taxon>
        <taxon>Halomonadaceae</taxon>
        <taxon>Bisbaumannia</taxon>
    </lineage>
</organism>
<comment type="caution">
    <text evidence="2">The sequence shown here is derived from an EMBL/GenBank/DDBJ whole genome shotgun (WGS) entry which is preliminary data.</text>
</comment>
<evidence type="ECO:0000313" key="3">
    <source>
        <dbReference type="Proteomes" id="UP000321275"/>
    </source>
</evidence>
<dbReference type="AlphaFoldDB" id="A0A510X3C4"/>
<sequence>MVTSLRLNTLILVTLLILGGASWYAMQRLASRDGIAWQASDTPCDLQQGPCQATLADGSRLRFAIDGERPIRALTPLTLRVESDAAEVRRVRVDFEGLGMEMGLHRFPLERTEPGRFAGPAQVGVCTEEVMSWRARVRVETEEGWQGAWFDFEAIRGL</sequence>
<keyword evidence="1" id="KW-0472">Membrane</keyword>
<gene>
    <name evidence="2" type="ORF">HPA02_01970</name>
</gene>
<dbReference type="Proteomes" id="UP000321275">
    <property type="component" value="Unassembled WGS sequence"/>
</dbReference>
<evidence type="ECO:0000256" key="1">
    <source>
        <dbReference type="SAM" id="Phobius"/>
    </source>
</evidence>